<dbReference type="Gene3D" id="3.30.43.10">
    <property type="entry name" value="Uridine Diphospho-n-acetylenolpyruvylglucosamine Reductase, domain 2"/>
    <property type="match status" value="1"/>
</dbReference>
<evidence type="ECO:0000256" key="8">
    <source>
        <dbReference type="ARBA" id="ARBA00022714"/>
    </source>
</evidence>
<dbReference type="eggNOG" id="KOG3776">
    <property type="taxonomic scope" value="Eukaryota"/>
</dbReference>
<comment type="cofactor">
    <cofactor evidence="1">
        <name>Mo-molybdopterin</name>
        <dbReference type="ChEBI" id="CHEBI:71302"/>
    </cofactor>
</comment>
<dbReference type="FunFam" id="3.30.365.10:FF:000001">
    <property type="entry name" value="Xanthine dehydrogenase oxidase"/>
    <property type="match status" value="2"/>
</dbReference>
<comment type="catalytic activity">
    <reaction evidence="16">
        <text>indole-3-acetaldehyde + O2 + H2O = (indol-3-yl)acetate + H2O2 + H(+)</text>
        <dbReference type="Rhea" id="RHEA:16277"/>
        <dbReference type="ChEBI" id="CHEBI:15377"/>
        <dbReference type="ChEBI" id="CHEBI:15378"/>
        <dbReference type="ChEBI" id="CHEBI:15379"/>
        <dbReference type="ChEBI" id="CHEBI:16240"/>
        <dbReference type="ChEBI" id="CHEBI:18086"/>
        <dbReference type="ChEBI" id="CHEBI:30854"/>
        <dbReference type="EC" id="1.2.3.7"/>
    </reaction>
</comment>
<evidence type="ECO:0000313" key="20">
    <source>
        <dbReference type="EMBL" id="OWR54176.1"/>
    </source>
</evidence>
<evidence type="ECO:0000256" key="5">
    <source>
        <dbReference type="ARBA" id="ARBA00011738"/>
    </source>
</evidence>
<keyword evidence="6" id="KW-0500">Molybdenum</keyword>
<dbReference type="InterPro" id="IPR000674">
    <property type="entry name" value="Ald_Oxase/Xan_DH_a/b"/>
</dbReference>
<accession>A0A212FKB8</accession>
<dbReference type="SMART" id="SM01008">
    <property type="entry name" value="Ald_Xan_dh_C"/>
    <property type="match status" value="2"/>
</dbReference>
<keyword evidence="11" id="KW-0560">Oxidoreductase</keyword>
<evidence type="ECO:0000259" key="19">
    <source>
        <dbReference type="PROSITE" id="PS51387"/>
    </source>
</evidence>
<keyword evidence="12" id="KW-0408">Iron</keyword>
<evidence type="ECO:0000256" key="1">
    <source>
        <dbReference type="ARBA" id="ARBA00001924"/>
    </source>
</evidence>
<dbReference type="InterPro" id="IPR016169">
    <property type="entry name" value="FAD-bd_PCMH_sub2"/>
</dbReference>
<dbReference type="SUPFAM" id="SSF47741">
    <property type="entry name" value="CO dehydrogenase ISP C-domain like"/>
    <property type="match status" value="2"/>
</dbReference>
<dbReference type="Gene3D" id="3.10.20.30">
    <property type="match status" value="2"/>
</dbReference>
<dbReference type="Gene3D" id="1.10.150.120">
    <property type="entry name" value="[2Fe-2S]-binding domain"/>
    <property type="match status" value="2"/>
</dbReference>
<dbReference type="Pfam" id="PF20256">
    <property type="entry name" value="MoCoBD_2"/>
    <property type="match status" value="2"/>
</dbReference>
<dbReference type="GO" id="GO:0071949">
    <property type="term" value="F:FAD binding"/>
    <property type="evidence" value="ECO:0007669"/>
    <property type="project" value="InterPro"/>
</dbReference>
<dbReference type="Gene3D" id="3.90.1170.50">
    <property type="entry name" value="Aldehyde oxidase/xanthine dehydrogenase, a/b hammerhead"/>
    <property type="match status" value="2"/>
</dbReference>
<comment type="subcellular location">
    <subcellularLocation>
        <location evidence="3">Peroxisome</location>
    </subcellularLocation>
</comment>
<dbReference type="InterPro" id="IPR046867">
    <property type="entry name" value="AldOxase/xan_DH_MoCoBD2"/>
</dbReference>
<dbReference type="InterPro" id="IPR002888">
    <property type="entry name" value="2Fe-2S-bd"/>
</dbReference>
<gene>
    <name evidence="20" type="ORF">KGM_200223</name>
</gene>
<dbReference type="PROSITE" id="PS00197">
    <property type="entry name" value="2FE2S_FER_1"/>
    <property type="match status" value="2"/>
</dbReference>
<dbReference type="InterPro" id="IPR006058">
    <property type="entry name" value="2Fe2S_fd_BS"/>
</dbReference>
<dbReference type="SUPFAM" id="SSF55447">
    <property type="entry name" value="CO dehydrogenase flavoprotein C-terminal domain-like"/>
    <property type="match status" value="2"/>
</dbReference>
<keyword evidence="10" id="KW-0274">FAD</keyword>
<evidence type="ECO:0000256" key="3">
    <source>
        <dbReference type="ARBA" id="ARBA00004275"/>
    </source>
</evidence>
<evidence type="ECO:0000256" key="17">
    <source>
        <dbReference type="ARBA" id="ARBA00072265"/>
    </source>
</evidence>
<dbReference type="InterPro" id="IPR036884">
    <property type="entry name" value="2Fe-2S-bd_dom_sf"/>
</dbReference>
<sequence>MTLNEYIRNVANLKGTKYMCNEGGCGVCVVSVQAALPPTQENKTFAVNSCLVSILSCHGWEITTIEGIGNKHIGYHEIQKRLTKFSGTQCGYCSPGMVMNMYSIYKDKNGKLTSSEIENSFGGNICRCTGYRSIADAFKSFATDANHELLKQVEDIEDLGAAKCPKNCIHKKCKVIERTNKHEIYDKSGDTKEKEPCKFEEIKTQTDMLVIDCGAYTWYKIGTIGGNLMLKHYDNSFPSDLFLLFEMVGGMVTIAESKEKKQALSYQEFLTTDMNKKIILNVIVPPLSKWCSVKTFKIMPRAQNAHAIVNAGFLFKSYPNSRLLESATIVYGGISNTFIHAEITEGILAGKDPFTNETLQLALGTLLGEIKPEHNPPDPSVDFRKMLAVSLFYKAILYLCPDDVINPIYRSGGEILKRSISNGTQSFETDRNLWPLNQPVNKIEAIAQCSGEAIYSNDITTESDEIFAAFVTADANVGSIVSGFDVTEAFKLAGVLSIYTAKDIPGDNTFTPSNIPLMNAKEEILCSGKVMFYGQPAAIIVASREKTAIKAANLVKIMYSHVSTQKPLLTTDEVLDSVEVKERTMNNISIAPTDFGNDVKHVLKGEFKLKSQCHFYMEPQTCVVKPVEDSLEVYSSTQWLDLTSTAIAQCLKIPLNKVNVIVRRVGGGYGGKISRSAQIACATALVSFLQGKTCRFVLPLLTNMKSLGKRLPVQNKFEVGVNDDGKIQYLKKEFYHDCGHSFNENISATTVMHITSSYDTRRWQIDANTSTEAIAMVENIMEFIAYSIAKDPIEVRLQNMLVDKNPLPEMIIQLKSDSEYDSRLNNIKIYNEQNHWRKKSLRIMPMTFEIFYFGNFNSVISIYHADGSVVIHHGGIEMGQGLNTKVAQVCAYVLGAPLAKIEVQPSTSFISPNAMVTGASIGSECVAFATIKACEIILERLAPIKETETLSWEELISTAYAKGIDLQASYMYSGKDDLQPYNVYAVCALEVEIDLLTGNHDVKRVDLLEDTGRSLSPIIDITQIEGAFAMGLGYWTSENLVYDELTGKLLTDTTWTYKPPGFKDIPADLRIYFRRNAGNEFGVLQSKATGEPAFCLATILIHAIREALQSSRHDSGYPDEWLDIVDGRFGPDVSLNEYIRTVADLRGTKTMCQEGGCGACIVAVKAALPPTHECLVSVLSCHGWEITTVEGLGNRNEGYHEIQSRLASFNGTQCGYCTPGWVMNMYSLYLAKNKKLSAAEVENSFASNICRCTGYRPIADAFKSFATDAEERLKRKIIDIEDMATFTCGFKCSKDCIHKSDCTKNTNDDEWCLIEKATIKTLTIKNDKHKWFKVNTLTEVFKAISDHHDYKLIAGNTGQGVYHISEYPKNIIDIFNVTEIKGYSLDVNLILGSGMVLTDMMEVFLKLSSENKDFEYLKEFYQHMDLVAHIPVRNIGTIGGNLYMKYANNEFPSDIFLLFETVGAMITIAGSVNKKKTVTLTEFLKMNMKGSIILNVLLPPLSSSCRVKTYKVMPRSQNAHAIVNAGFLIKFKKNDLIDKVNIVYGNITPQFIHAENTEKVLIDKDPFTEDTLQLALKNLYEEIHPDSRPPEPSPEYRKLLAVTLFYKAILSLCPEGKLNETYRSGGDVIKRHSSTGTQTYDTDESVWPLNKPVAKLEALVQCSGEATFANDLPTQTNEVYAAFVTADIKPGSVITGFDTTNAFKIPGVLAFYSASDIPGENNFTPTNISFISTKEEIICSKEIQYHGQAVGIIVADREKTANNAAKFVDIKYKPSDAQPLLSISDVLASNKDQRINKIKDIEATDTGSDVKNIIHGEFILESQYHYYMEPQTCVVRPTEDGFEVYSSTQYLDLTNVAVAQCLNVPINSINVIVRRVGGGYGGKITRSSQVACGAALVSHLQGKLCRFVLPLETNMKTVGKRIPTYCKFEVGVNENGEIQYLKIKYYQDNGCSINETIALMTLNHLPNCYDPKRWSIEAYTVITDTPSTTWCRAPASTEGIAIIEYIMEKIAYTLKKDPLEVRFLNIKQGDNPIPELIEQLKKDSNFDDRLEEIKQFNEKNRWRKRSLKIMPMTYEMFYIGPFNATVSIYHGDGSVVITHGATEMGQGINTKTAQVCAYMFGIPLERVSVKPSTSFTSPNCMGTGASVGSELVAYATSKACEILLDRLKPIREKLGNPSWEDLIEGAHESGVYLQASHMYSTFEPVKPYDIYGIIAMEIELDILTGNHDIRRVDLLEDTGRSLNPEIDIGQIEGAFVMGLGYWTSEKLVYDRETGRLLTDRTWTYKPPGIKDIPADFRIYFRRNSVNNFGVLQSKATGEPSLCLASVITHAFREAVSQGRRDAGYEDQWIHIEYPCTSENIFMAMEHKLEHFKLK</sequence>
<dbReference type="Pfam" id="PF01315">
    <property type="entry name" value="Ald_Xan_dh_C"/>
    <property type="match status" value="2"/>
</dbReference>
<feature type="domain" description="2Fe-2S ferredoxin-type" evidence="18">
    <location>
        <begin position="1"/>
        <end position="68"/>
    </location>
</feature>
<dbReference type="PROSITE" id="PS51085">
    <property type="entry name" value="2FE2S_FER_2"/>
    <property type="match status" value="1"/>
</dbReference>
<dbReference type="Pfam" id="PF00111">
    <property type="entry name" value="Fer2"/>
    <property type="match status" value="1"/>
</dbReference>
<dbReference type="KEGG" id="dpl:KGM_200223"/>
<keyword evidence="21" id="KW-1185">Reference proteome</keyword>
<name>A0A212FKB8_DANPL</name>
<dbReference type="SUPFAM" id="SSF56003">
    <property type="entry name" value="Molybdenum cofactor-binding domain"/>
    <property type="match status" value="2"/>
</dbReference>
<comment type="subunit">
    <text evidence="5">Homodimer.</text>
</comment>
<reference evidence="20 21" key="1">
    <citation type="journal article" date="2011" name="Cell">
        <title>The monarch butterfly genome yields insights into long-distance migration.</title>
        <authorList>
            <person name="Zhan S."/>
            <person name="Merlin C."/>
            <person name="Boore J.L."/>
            <person name="Reppert S.M."/>
        </authorList>
    </citation>
    <scope>NUCLEOTIDE SEQUENCE [LARGE SCALE GENOMIC DNA]</scope>
    <source>
        <strain evidence="20">F-2</strain>
    </source>
</reference>
<keyword evidence="8" id="KW-0001">2Fe-2S</keyword>
<dbReference type="GO" id="GO:0005777">
    <property type="term" value="C:peroxisome"/>
    <property type="evidence" value="ECO:0007669"/>
    <property type="project" value="UniProtKB-SubCell"/>
</dbReference>
<dbReference type="InterPro" id="IPR012675">
    <property type="entry name" value="Beta-grasp_dom_sf"/>
</dbReference>
<dbReference type="InterPro" id="IPR002346">
    <property type="entry name" value="Mopterin_DH_FAD-bd"/>
</dbReference>
<dbReference type="PANTHER" id="PTHR11908">
    <property type="entry name" value="XANTHINE DEHYDROGENASE"/>
    <property type="match status" value="1"/>
</dbReference>
<dbReference type="InParanoid" id="A0A212FKB8"/>
<feature type="domain" description="FAD-binding PCMH-type" evidence="19">
    <location>
        <begin position="1324"/>
        <end position="1503"/>
    </location>
</feature>
<dbReference type="SMART" id="SM01092">
    <property type="entry name" value="CO_deh_flav_C"/>
    <property type="match status" value="2"/>
</dbReference>
<dbReference type="InterPro" id="IPR016167">
    <property type="entry name" value="FAD-bd_PCMH_sub1"/>
</dbReference>
<dbReference type="InterPro" id="IPR036318">
    <property type="entry name" value="FAD-bd_PCMH-like_sf"/>
</dbReference>
<keyword evidence="14" id="KW-0576">Peroxisome</keyword>
<dbReference type="InterPro" id="IPR036683">
    <property type="entry name" value="CO_DH_flav_C_dom_sf"/>
</dbReference>
<comment type="cofactor">
    <cofactor evidence="15">
        <name>[2Fe-2S] cluster</name>
        <dbReference type="ChEBI" id="CHEBI:190135"/>
    </cofactor>
</comment>
<comment type="cofactor">
    <cofactor evidence="2">
        <name>FAD</name>
        <dbReference type="ChEBI" id="CHEBI:57692"/>
    </cofactor>
</comment>
<evidence type="ECO:0000256" key="9">
    <source>
        <dbReference type="ARBA" id="ARBA00022723"/>
    </source>
</evidence>
<dbReference type="InterPro" id="IPR016208">
    <property type="entry name" value="Ald_Oxase/xanthine_DH-like"/>
</dbReference>
<dbReference type="InterPro" id="IPR008274">
    <property type="entry name" value="AldOxase/xan_DH_MoCoBD1"/>
</dbReference>
<dbReference type="InterPro" id="IPR001041">
    <property type="entry name" value="2Fe-2S_ferredoxin-type"/>
</dbReference>
<evidence type="ECO:0000256" key="6">
    <source>
        <dbReference type="ARBA" id="ARBA00022505"/>
    </source>
</evidence>
<evidence type="ECO:0000256" key="12">
    <source>
        <dbReference type="ARBA" id="ARBA00023004"/>
    </source>
</evidence>
<dbReference type="FunFam" id="3.90.1170.50:FF:000003">
    <property type="entry name" value="Aldehyde oxidase"/>
    <property type="match status" value="1"/>
</dbReference>
<evidence type="ECO:0000256" key="16">
    <source>
        <dbReference type="ARBA" id="ARBA00052415"/>
    </source>
</evidence>
<dbReference type="Pfam" id="PF02738">
    <property type="entry name" value="MoCoBD_1"/>
    <property type="match status" value="2"/>
</dbReference>
<proteinExistence type="inferred from homology"/>
<keyword evidence="9" id="KW-0479">Metal-binding</keyword>
<organism evidence="20 21">
    <name type="scientific">Danaus plexippus plexippus</name>
    <dbReference type="NCBI Taxonomy" id="278856"/>
    <lineage>
        <taxon>Eukaryota</taxon>
        <taxon>Metazoa</taxon>
        <taxon>Ecdysozoa</taxon>
        <taxon>Arthropoda</taxon>
        <taxon>Hexapoda</taxon>
        <taxon>Insecta</taxon>
        <taxon>Pterygota</taxon>
        <taxon>Neoptera</taxon>
        <taxon>Endopterygota</taxon>
        <taxon>Lepidoptera</taxon>
        <taxon>Glossata</taxon>
        <taxon>Ditrysia</taxon>
        <taxon>Papilionoidea</taxon>
        <taxon>Nymphalidae</taxon>
        <taxon>Danainae</taxon>
        <taxon>Danaini</taxon>
        <taxon>Danaina</taxon>
        <taxon>Danaus</taxon>
        <taxon>Danaus</taxon>
    </lineage>
</organism>
<dbReference type="GO" id="GO:0005506">
    <property type="term" value="F:iron ion binding"/>
    <property type="evidence" value="ECO:0007669"/>
    <property type="project" value="InterPro"/>
</dbReference>
<dbReference type="FunFam" id="3.30.365.10:FF:000008">
    <property type="entry name" value="Aldehyde oxidase1"/>
    <property type="match status" value="2"/>
</dbReference>
<dbReference type="Pfam" id="PF00941">
    <property type="entry name" value="FAD_binding_5"/>
    <property type="match status" value="1"/>
</dbReference>
<dbReference type="InterPro" id="IPR036856">
    <property type="entry name" value="Ald_Oxase/Xan_DH_a/b_sf"/>
</dbReference>
<evidence type="ECO:0000256" key="2">
    <source>
        <dbReference type="ARBA" id="ARBA00001974"/>
    </source>
</evidence>
<evidence type="ECO:0000256" key="14">
    <source>
        <dbReference type="ARBA" id="ARBA00023140"/>
    </source>
</evidence>
<dbReference type="EMBL" id="AGBW02008082">
    <property type="protein sequence ID" value="OWR54176.1"/>
    <property type="molecule type" value="Genomic_DNA"/>
</dbReference>
<comment type="caution">
    <text evidence="20">The sequence shown here is derived from an EMBL/GenBank/DDBJ whole genome shotgun (WGS) entry which is preliminary data.</text>
</comment>
<protein>
    <recommendedName>
        <fullName evidence="17">Indole-3-acetaldehyde oxidase</fullName>
    </recommendedName>
</protein>
<evidence type="ECO:0000256" key="11">
    <source>
        <dbReference type="ARBA" id="ARBA00023002"/>
    </source>
</evidence>
<keyword evidence="13" id="KW-0411">Iron-sulfur</keyword>
<dbReference type="FunCoup" id="A0A212FKB8">
    <property type="interactions" value="168"/>
</dbReference>
<dbReference type="InterPro" id="IPR016166">
    <property type="entry name" value="FAD-bd_PCMH"/>
</dbReference>
<dbReference type="Proteomes" id="UP000007151">
    <property type="component" value="Unassembled WGS sequence"/>
</dbReference>
<comment type="similarity">
    <text evidence="4">Belongs to the xanthine dehydrogenase family.</text>
</comment>
<dbReference type="GO" id="GO:0051537">
    <property type="term" value="F:2 iron, 2 sulfur cluster binding"/>
    <property type="evidence" value="ECO:0007669"/>
    <property type="project" value="UniProtKB-KW"/>
</dbReference>
<evidence type="ECO:0000256" key="15">
    <source>
        <dbReference type="ARBA" id="ARBA00034078"/>
    </source>
</evidence>
<dbReference type="InterPro" id="IPR036010">
    <property type="entry name" value="2Fe-2S_ferredoxin-like_sf"/>
</dbReference>
<dbReference type="GO" id="GO:0050302">
    <property type="term" value="F:indole-3-acetaldehyde oxidase activity"/>
    <property type="evidence" value="ECO:0007669"/>
    <property type="project" value="UniProtKB-EC"/>
</dbReference>
<dbReference type="FunFam" id="3.30.465.10:FF:000013">
    <property type="entry name" value="Aldehyde oxidase"/>
    <property type="match status" value="1"/>
</dbReference>
<dbReference type="InterPro" id="IPR037165">
    <property type="entry name" value="AldOxase/xan_DH_Mopterin-bd_sf"/>
</dbReference>
<dbReference type="eggNOG" id="KOG0430">
    <property type="taxonomic scope" value="Eukaryota"/>
</dbReference>
<evidence type="ECO:0000256" key="13">
    <source>
        <dbReference type="ARBA" id="ARBA00023014"/>
    </source>
</evidence>
<dbReference type="Pfam" id="PF01799">
    <property type="entry name" value="Fer2_2"/>
    <property type="match status" value="2"/>
</dbReference>
<dbReference type="InterPro" id="IPR005107">
    <property type="entry name" value="CO_DH_flav_C"/>
</dbReference>
<dbReference type="SUPFAM" id="SSF54292">
    <property type="entry name" value="2Fe-2S ferredoxin-like"/>
    <property type="match status" value="2"/>
</dbReference>
<dbReference type="Gene3D" id="3.30.465.10">
    <property type="match status" value="2"/>
</dbReference>
<dbReference type="Gene3D" id="3.30.390.50">
    <property type="entry name" value="CO dehydrogenase flavoprotein, C-terminal domain"/>
    <property type="match status" value="2"/>
</dbReference>
<dbReference type="STRING" id="278856.A0A212FKB8"/>
<dbReference type="Gene3D" id="3.30.365.10">
    <property type="entry name" value="Aldehyde oxidase/xanthine dehydrogenase, molybdopterin binding domain"/>
    <property type="match status" value="8"/>
</dbReference>
<evidence type="ECO:0000313" key="21">
    <source>
        <dbReference type="Proteomes" id="UP000007151"/>
    </source>
</evidence>
<evidence type="ECO:0000256" key="4">
    <source>
        <dbReference type="ARBA" id="ARBA00006849"/>
    </source>
</evidence>
<dbReference type="FunFam" id="3.30.390.50:FF:000003">
    <property type="entry name" value="Aldehyde oxidase1"/>
    <property type="match status" value="2"/>
</dbReference>
<dbReference type="PROSITE" id="PS51387">
    <property type="entry name" value="FAD_PCMH"/>
    <property type="match status" value="1"/>
</dbReference>
<dbReference type="SUPFAM" id="SSF54665">
    <property type="entry name" value="CO dehydrogenase molybdoprotein N-domain-like"/>
    <property type="match status" value="2"/>
</dbReference>
<dbReference type="SUPFAM" id="SSF56176">
    <property type="entry name" value="FAD-binding/transporter-associated domain-like"/>
    <property type="match status" value="2"/>
</dbReference>
<keyword evidence="7" id="KW-0285">Flavoprotein</keyword>
<evidence type="ECO:0000259" key="18">
    <source>
        <dbReference type="PROSITE" id="PS51085"/>
    </source>
</evidence>
<dbReference type="PANTHER" id="PTHR11908:SF132">
    <property type="entry name" value="ALDEHYDE OXIDASE 1-RELATED"/>
    <property type="match status" value="1"/>
</dbReference>
<evidence type="ECO:0000256" key="10">
    <source>
        <dbReference type="ARBA" id="ARBA00022827"/>
    </source>
</evidence>
<evidence type="ECO:0000256" key="7">
    <source>
        <dbReference type="ARBA" id="ARBA00022630"/>
    </source>
</evidence>
<dbReference type="Pfam" id="PF03450">
    <property type="entry name" value="CO_deh_flav_C"/>
    <property type="match status" value="2"/>
</dbReference>